<protein>
    <submittedName>
        <fullName evidence="2">Mechanosensitive ion channel</fullName>
    </submittedName>
</protein>
<keyword evidence="1" id="KW-0812">Transmembrane</keyword>
<evidence type="ECO:0000313" key="3">
    <source>
        <dbReference type="Proteomes" id="UP000029227"/>
    </source>
</evidence>
<proteinExistence type="predicted"/>
<comment type="caution">
    <text evidence="2">The sequence shown here is derived from an EMBL/GenBank/DDBJ whole genome shotgun (WGS) entry which is preliminary data.</text>
</comment>
<evidence type="ECO:0000256" key="1">
    <source>
        <dbReference type="SAM" id="Phobius"/>
    </source>
</evidence>
<dbReference type="eggNOG" id="COG0668">
    <property type="taxonomic scope" value="Bacteria"/>
</dbReference>
<accession>A0A090RDJ4</accession>
<gene>
    <name evidence="2" type="ORF">JCM19237_4725</name>
</gene>
<dbReference type="STRING" id="754436.JCM19237_4725"/>
<dbReference type="EMBL" id="BBMN01000008">
    <property type="protein sequence ID" value="GAL05652.1"/>
    <property type="molecule type" value="Genomic_DNA"/>
</dbReference>
<organism evidence="2 3">
    <name type="scientific">Photobacterium aphoticum</name>
    <dbReference type="NCBI Taxonomy" id="754436"/>
    <lineage>
        <taxon>Bacteria</taxon>
        <taxon>Pseudomonadati</taxon>
        <taxon>Pseudomonadota</taxon>
        <taxon>Gammaproteobacteria</taxon>
        <taxon>Vibrionales</taxon>
        <taxon>Vibrionaceae</taxon>
        <taxon>Photobacterium</taxon>
    </lineage>
</organism>
<keyword evidence="1" id="KW-0472">Membrane</keyword>
<evidence type="ECO:0000313" key="2">
    <source>
        <dbReference type="EMBL" id="GAL05652.1"/>
    </source>
</evidence>
<sequence length="72" mass="8330">MQQGVSQNWITNIGVLLLFSAVLWAAWLLLTRHLLQVTQKTRLMWDDALVQAVRRPISWLIWLWPAAFSLGS</sequence>
<dbReference type="AlphaFoldDB" id="A0A090RDJ4"/>
<name>A0A090RDJ4_9GAMM</name>
<reference evidence="2 3" key="1">
    <citation type="journal article" date="2014" name="Genome Announc.">
        <title>Draft Genome Sequences of Two Vibrionaceae Species, Vibrio ponticus C121 and Photobacterium aphoticum C119, Isolated as Coral Reef Microbiota.</title>
        <authorList>
            <person name="Al-saari N."/>
            <person name="Meirelles P.M."/>
            <person name="Mino S."/>
            <person name="Suda W."/>
            <person name="Oshima K."/>
            <person name="Hattori M."/>
            <person name="Ohkuma M."/>
            <person name="Thompson F.L."/>
            <person name="Gomez-Gil B."/>
            <person name="Sawabe T."/>
            <person name="Sawabe T."/>
        </authorList>
    </citation>
    <scope>NUCLEOTIDE SEQUENCE [LARGE SCALE GENOMIC DNA]</scope>
    <source>
        <strain evidence="2 3">JCM 19237</strain>
    </source>
</reference>
<keyword evidence="1" id="KW-1133">Transmembrane helix</keyword>
<feature type="transmembrane region" description="Helical" evidence="1">
    <location>
        <begin position="12"/>
        <end position="30"/>
    </location>
</feature>
<dbReference type="Proteomes" id="UP000029227">
    <property type="component" value="Unassembled WGS sequence"/>
</dbReference>